<dbReference type="Proteomes" id="UP000672032">
    <property type="component" value="Chromosome 1"/>
</dbReference>
<gene>
    <name evidence="1" type="ORF">DSL72_003602</name>
</gene>
<name>A0A8A3NX88_9HELO</name>
<evidence type="ECO:0000313" key="1">
    <source>
        <dbReference type="EMBL" id="QSZ29092.1"/>
    </source>
</evidence>
<dbReference type="EMBL" id="CP063405">
    <property type="protein sequence ID" value="QSZ29092.1"/>
    <property type="molecule type" value="Genomic_DNA"/>
</dbReference>
<reference evidence="1" key="1">
    <citation type="submission" date="2020-10" db="EMBL/GenBank/DDBJ databases">
        <title>Genome Sequence of Monilinia vaccinii-corymbosi Sheds Light on Mummy Berry Disease Infection of Blueberry and Mating Type.</title>
        <authorList>
            <person name="Yow A.G."/>
            <person name="Zhang Y."/>
            <person name="Bansal K."/>
            <person name="Eacker S.M."/>
            <person name="Sullivan S."/>
            <person name="Liachko I."/>
            <person name="Cubeta M.A."/>
            <person name="Rollins J.A."/>
            <person name="Ashrafi H."/>
        </authorList>
    </citation>
    <scope>NUCLEOTIDE SEQUENCE</scope>
    <source>
        <strain evidence="1">RL-1</strain>
    </source>
</reference>
<dbReference type="AlphaFoldDB" id="A0A8A3NX88"/>
<protein>
    <submittedName>
        <fullName evidence="1">Uncharacterized protein</fullName>
    </submittedName>
</protein>
<organism evidence="1 2">
    <name type="scientific">Monilinia vaccinii-corymbosi</name>
    <dbReference type="NCBI Taxonomy" id="61207"/>
    <lineage>
        <taxon>Eukaryota</taxon>
        <taxon>Fungi</taxon>
        <taxon>Dikarya</taxon>
        <taxon>Ascomycota</taxon>
        <taxon>Pezizomycotina</taxon>
        <taxon>Leotiomycetes</taxon>
        <taxon>Helotiales</taxon>
        <taxon>Sclerotiniaceae</taxon>
        <taxon>Monilinia</taxon>
    </lineage>
</organism>
<proteinExistence type="predicted"/>
<evidence type="ECO:0000313" key="2">
    <source>
        <dbReference type="Proteomes" id="UP000672032"/>
    </source>
</evidence>
<accession>A0A8A3NX88</accession>
<sequence>MMIQEILEQESGETGGESGGRVASVAIIAMAPSSTHLCDPTEETTARFPEPT</sequence>
<keyword evidence="2" id="KW-1185">Reference proteome</keyword>